<dbReference type="AlphaFoldDB" id="A0A402DTW4"/>
<dbReference type="OrthoDB" id="9793856at2"/>
<dbReference type="Pfam" id="PF07940">
    <property type="entry name" value="Hepar_II_III_C"/>
    <property type="match status" value="1"/>
</dbReference>
<dbReference type="GO" id="GO:0016829">
    <property type="term" value="F:lyase activity"/>
    <property type="evidence" value="ECO:0007669"/>
    <property type="project" value="InterPro"/>
</dbReference>
<protein>
    <recommendedName>
        <fullName evidence="2">Heparinase II/III-like C-terminal domain-containing protein</fullName>
    </recommendedName>
</protein>
<gene>
    <name evidence="3" type="ORF">CBZ_25980</name>
</gene>
<dbReference type="SUPFAM" id="SSF48230">
    <property type="entry name" value="Chondroitin AC/alginate lyase"/>
    <property type="match status" value="1"/>
</dbReference>
<evidence type="ECO:0000313" key="4">
    <source>
        <dbReference type="Proteomes" id="UP000289954"/>
    </source>
</evidence>
<name>A0A402DTW4_9CELL</name>
<accession>A0A402DTW4</accession>
<dbReference type="EMBL" id="BIMR01000225">
    <property type="protein sequence ID" value="GCE77542.1"/>
    <property type="molecule type" value="Genomic_DNA"/>
</dbReference>
<proteinExistence type="predicted"/>
<dbReference type="Gene3D" id="2.70.98.70">
    <property type="match status" value="1"/>
</dbReference>
<keyword evidence="4" id="KW-1185">Reference proteome</keyword>
<sequence length="631" mass="68015">MTSLHDLWAGATTPDVVAPLLTAGTTLPIPPATDRPRWTVIADRLPADLRATADAERGTPWPQPLASGYARVWRDGDRAAHEAVVFARQRRLARAVLLAAATTDDPWLDEVVDGVTLLCEQSSWCWPAHDDVHRRTGDVVPDVDDPVLDLGAGEVAGLLAWTDHVLGALLDARAPGLRRRVRREVRARVLDPFRQRRDWSWLRPPLSNWTAWIHANVLAAALALLDGPDDAAERAQVVALVAGGVDDYLASLPADGAIDEGHGYWWAGACRALEALTLLDHATGGTLDASALPIVRALVDYPHRMQLGPDRYLAVADGSATAPVAAPWHVLHDWARRTGAPDAARHAEASRPDALVVDEMGQLGRLVGALAHDWPEHRPGPPLVADVWLPSTQVAVARPAAGTPRGLTLAVKGGHNDEHHNHCDVGAVVVAADGVPVVVDPGRPTYTAQTFGPDRYDIWTMRSAWHSVPTVRGHEQPPGRRFAARDVGHAVDAEGTTVRLDLAGAYPDGVVERWTRTARLDRTSVRVTVDDHWTLPADTPTASTAPTVVHYVLAGTVTPDGPGRVLVQPLDGAPRTLLTWDATCATGALTVRDLDDPMLTQVWGDRLTRLDLTVDDHDGHGRLTLTVEVLA</sequence>
<evidence type="ECO:0000313" key="3">
    <source>
        <dbReference type="EMBL" id="GCE77542.1"/>
    </source>
</evidence>
<evidence type="ECO:0000256" key="1">
    <source>
        <dbReference type="ARBA" id="ARBA00004196"/>
    </source>
</evidence>
<dbReference type="Gene3D" id="1.50.10.100">
    <property type="entry name" value="Chondroitin AC/alginate lyase"/>
    <property type="match status" value="1"/>
</dbReference>
<organism evidence="3 4">
    <name type="scientific">Cellulomonas biazotea</name>
    <dbReference type="NCBI Taxonomy" id="1709"/>
    <lineage>
        <taxon>Bacteria</taxon>
        <taxon>Bacillati</taxon>
        <taxon>Actinomycetota</taxon>
        <taxon>Actinomycetes</taxon>
        <taxon>Micrococcales</taxon>
        <taxon>Cellulomonadaceae</taxon>
        <taxon>Cellulomonas</taxon>
    </lineage>
</organism>
<dbReference type="Proteomes" id="UP000289954">
    <property type="component" value="Unassembled WGS sequence"/>
</dbReference>
<evidence type="ECO:0000259" key="2">
    <source>
        <dbReference type="Pfam" id="PF07940"/>
    </source>
</evidence>
<comment type="caution">
    <text evidence="3">The sequence shown here is derived from an EMBL/GenBank/DDBJ whole genome shotgun (WGS) entry which is preliminary data.</text>
</comment>
<dbReference type="RefSeq" id="WP_130782156.1">
    <property type="nucleotide sequence ID" value="NZ_BIMR01000225.1"/>
</dbReference>
<feature type="domain" description="Heparinase II/III-like C-terminal" evidence="2">
    <location>
        <begin position="413"/>
        <end position="540"/>
    </location>
</feature>
<reference evidence="3 4" key="1">
    <citation type="submission" date="2019-01" db="EMBL/GenBank/DDBJ databases">
        <title>Draft genome sequence of Cellulomonas takizawaensis strain TKZ-21.</title>
        <authorList>
            <person name="Yamamura H."/>
            <person name="Hayashi T."/>
            <person name="Hamada M."/>
            <person name="Serisawa Y."/>
            <person name="Matsuyama K."/>
            <person name="Nakagawa Y."/>
            <person name="Otoguro M."/>
            <person name="Yanagida F."/>
            <person name="Hayakawa M."/>
        </authorList>
    </citation>
    <scope>NUCLEOTIDE SEQUENCE [LARGE SCALE GENOMIC DNA]</scope>
    <source>
        <strain evidence="3 4">NBRC12680</strain>
    </source>
</reference>
<dbReference type="InterPro" id="IPR012480">
    <property type="entry name" value="Hepar_II_III_C"/>
</dbReference>
<comment type="subcellular location">
    <subcellularLocation>
        <location evidence="1">Cell envelope</location>
    </subcellularLocation>
</comment>
<dbReference type="InterPro" id="IPR008929">
    <property type="entry name" value="Chondroitin_lyas"/>
</dbReference>
<dbReference type="GO" id="GO:0030313">
    <property type="term" value="C:cell envelope"/>
    <property type="evidence" value="ECO:0007669"/>
    <property type="project" value="UniProtKB-SubCell"/>
</dbReference>